<accession>A0A3M0G7T3</accession>
<keyword evidence="2" id="KW-1185">Reference proteome</keyword>
<evidence type="ECO:0000313" key="2">
    <source>
        <dbReference type="Proteomes" id="UP000281985"/>
    </source>
</evidence>
<proteinExistence type="predicted"/>
<dbReference type="AlphaFoldDB" id="A0A3M0G7T3"/>
<dbReference type="EMBL" id="REFV01000004">
    <property type="protein sequence ID" value="RMB61071.1"/>
    <property type="molecule type" value="Genomic_DNA"/>
</dbReference>
<gene>
    <name evidence="1" type="ORF">EAX61_06230</name>
</gene>
<comment type="caution">
    <text evidence="1">The sequence shown here is derived from an EMBL/GenBank/DDBJ whole genome shotgun (WGS) entry which is preliminary data.</text>
</comment>
<dbReference type="InterPro" id="IPR023346">
    <property type="entry name" value="Lysozyme-like_dom_sf"/>
</dbReference>
<protein>
    <submittedName>
        <fullName evidence="1">Peptidoglycan-binding protein LysM</fullName>
    </submittedName>
</protein>
<evidence type="ECO:0000313" key="1">
    <source>
        <dbReference type="EMBL" id="RMB61071.1"/>
    </source>
</evidence>
<dbReference type="RefSeq" id="WP_121916805.1">
    <property type="nucleotide sequence ID" value="NZ_REFV01000004.1"/>
</dbReference>
<reference evidence="1 2" key="1">
    <citation type="submission" date="2018-10" db="EMBL/GenBank/DDBJ databases">
        <title>Dokdonia luteus sp. nov., isolated from sea water.</title>
        <authorList>
            <person name="Zhou L.Y."/>
            <person name="Du Z.J."/>
        </authorList>
    </citation>
    <scope>NUCLEOTIDE SEQUENCE [LARGE SCALE GENOMIC DNA]</scope>
    <source>
        <strain evidence="1 2">SH27</strain>
    </source>
</reference>
<organism evidence="1 2">
    <name type="scientific">Dokdonia sinensis</name>
    <dbReference type="NCBI Taxonomy" id="2479847"/>
    <lineage>
        <taxon>Bacteria</taxon>
        <taxon>Pseudomonadati</taxon>
        <taxon>Bacteroidota</taxon>
        <taxon>Flavobacteriia</taxon>
        <taxon>Flavobacteriales</taxon>
        <taxon>Flavobacteriaceae</taxon>
        <taxon>Dokdonia</taxon>
    </lineage>
</organism>
<dbReference type="OrthoDB" id="1143238at2"/>
<dbReference type="SUPFAM" id="SSF53955">
    <property type="entry name" value="Lysozyme-like"/>
    <property type="match status" value="1"/>
</dbReference>
<dbReference type="Proteomes" id="UP000281985">
    <property type="component" value="Unassembled WGS sequence"/>
</dbReference>
<sequence length="218" mass="24204">MIRNLVKFTVLPFMIALIALGNRSEKKEINFSDYSTEGLNLQYTVPTQEELNPLPIVTLAAPIPFAGNLFVGFKEALAFKESQGDYFVVNQFGYMGKYQFGSSTLDLLGVKNKKSFLKNPLLQEKAFVANASRNKWVLRKDIKRFKGKWIGGVKVTESGILAAAHLAGPGSVKKFLRSGGENGFSDAFGTSIRSYMKRFSGYDVSFIKANKKARVAHK</sequence>
<name>A0A3M0G7T3_9FLAO</name>